<dbReference type="EMBL" id="CP154622">
    <property type="protein sequence ID" value="XAM41692.1"/>
    <property type="molecule type" value="Genomic_DNA"/>
</dbReference>
<name>A0ABZ3FG56_9FIRM</name>
<evidence type="ECO:0000313" key="1">
    <source>
        <dbReference type="EMBL" id="XAM41692.1"/>
    </source>
</evidence>
<sequence length="139" mass="16855">MNIIFLKDYNNDLNNIFYEYDDCSKKIFESDGVEQKKYILLYKHLKNKIDKWVVNKLRENEEPNLIFKENEYEKKIKNLVVKNLLSNGLYKKSDISEILEKYRQEIDSDIIKRINKFYDNYDGIILIWNINIEVESCNI</sequence>
<accession>A0ABZ3FG56</accession>
<proteinExistence type="predicted"/>
<gene>
    <name evidence="1" type="ORF">TPELB_20050</name>
</gene>
<evidence type="ECO:0000313" key="2">
    <source>
        <dbReference type="Proteomes" id="UP001477947"/>
    </source>
</evidence>
<dbReference type="RefSeq" id="WP_343336885.1">
    <property type="nucleotide sequence ID" value="NZ_CP154622.1"/>
</dbReference>
<reference evidence="1 2" key="1">
    <citation type="submission" date="2024-04" db="EMBL/GenBank/DDBJ databases">
        <title>Isolation and characterization of novel acetogenic strains of the genera Terrisporobacter and Acetoanaerobium.</title>
        <authorList>
            <person name="Boeer T."/>
            <person name="Schueler M.A."/>
            <person name="Lueschen A."/>
            <person name="Eysell L."/>
            <person name="Droege J."/>
            <person name="Heinemann M."/>
            <person name="Engelhardt L."/>
            <person name="Basen M."/>
            <person name="Daniel R."/>
        </authorList>
    </citation>
    <scope>NUCLEOTIDE SEQUENCE [LARGE SCALE GENOMIC DNA]</scope>
    <source>
        <strain evidence="1 2">ELB</strain>
    </source>
</reference>
<dbReference type="Proteomes" id="UP001477947">
    <property type="component" value="Chromosome"/>
</dbReference>
<protein>
    <submittedName>
        <fullName evidence="1">Uncharacterized protein</fullName>
    </submittedName>
</protein>
<organism evidence="1 2">
    <name type="scientific">Terrisporobacter petrolearius</name>
    <dbReference type="NCBI Taxonomy" id="1460447"/>
    <lineage>
        <taxon>Bacteria</taxon>
        <taxon>Bacillati</taxon>
        <taxon>Bacillota</taxon>
        <taxon>Clostridia</taxon>
        <taxon>Peptostreptococcales</taxon>
        <taxon>Peptostreptococcaceae</taxon>
        <taxon>Terrisporobacter</taxon>
    </lineage>
</organism>
<keyword evidence="2" id="KW-1185">Reference proteome</keyword>